<dbReference type="GO" id="GO:0004364">
    <property type="term" value="F:glutathione transferase activity"/>
    <property type="evidence" value="ECO:0007669"/>
    <property type="project" value="TreeGrafter"/>
</dbReference>
<dbReference type="SUPFAM" id="SSF52833">
    <property type="entry name" value="Thioredoxin-like"/>
    <property type="match status" value="1"/>
</dbReference>
<evidence type="ECO:0000256" key="1">
    <source>
        <dbReference type="ARBA" id="ARBA00011738"/>
    </source>
</evidence>
<protein>
    <recommendedName>
        <fullName evidence="6">Glutathione S-transferase</fullName>
    </recommendedName>
</protein>
<dbReference type="PROSITE" id="PS50405">
    <property type="entry name" value="GST_CTER"/>
    <property type="match status" value="1"/>
</dbReference>
<evidence type="ECO:0000313" key="4">
    <source>
        <dbReference type="EMBL" id="CAH2107523.1"/>
    </source>
</evidence>
<dbReference type="CDD" id="cd03177">
    <property type="entry name" value="GST_C_Delta_Epsilon"/>
    <property type="match status" value="1"/>
</dbReference>
<reference evidence="4" key="1">
    <citation type="submission" date="2022-03" db="EMBL/GenBank/DDBJ databases">
        <authorList>
            <person name="Tunstrom K."/>
        </authorList>
    </citation>
    <scope>NUCLEOTIDE SEQUENCE</scope>
</reference>
<dbReference type="PANTHER" id="PTHR43969:SF9">
    <property type="entry name" value="GLUTATHIONE S TRANSFERASE D10, ISOFORM A-RELATED"/>
    <property type="match status" value="1"/>
</dbReference>
<comment type="subunit">
    <text evidence="1">Homodimer.</text>
</comment>
<dbReference type="InterPro" id="IPR004045">
    <property type="entry name" value="Glutathione_S-Trfase_N"/>
</dbReference>
<dbReference type="Gene3D" id="3.40.30.10">
    <property type="entry name" value="Glutaredoxin"/>
    <property type="match status" value="1"/>
</dbReference>
<dbReference type="Gene3D" id="1.20.1050.10">
    <property type="match status" value="1"/>
</dbReference>
<comment type="caution">
    <text evidence="4">The sequence shown here is derived from an EMBL/GenBank/DDBJ whole genome shotgun (WGS) entry which is preliminary data.</text>
</comment>
<dbReference type="SUPFAM" id="SSF47616">
    <property type="entry name" value="GST C-terminal domain-like"/>
    <property type="match status" value="1"/>
</dbReference>
<dbReference type="Proteomes" id="UP001153954">
    <property type="component" value="Unassembled WGS sequence"/>
</dbReference>
<evidence type="ECO:0000259" key="2">
    <source>
        <dbReference type="PROSITE" id="PS50404"/>
    </source>
</evidence>
<dbReference type="PROSITE" id="PS50404">
    <property type="entry name" value="GST_NTER"/>
    <property type="match status" value="1"/>
</dbReference>
<dbReference type="SFLD" id="SFLDG00358">
    <property type="entry name" value="Main_(cytGST)"/>
    <property type="match status" value="1"/>
</dbReference>
<accession>A0AAU9VB75</accession>
<evidence type="ECO:0000259" key="3">
    <source>
        <dbReference type="PROSITE" id="PS50405"/>
    </source>
</evidence>
<dbReference type="SFLD" id="SFLDS00019">
    <property type="entry name" value="Glutathione_Transferase_(cytos"/>
    <property type="match status" value="1"/>
</dbReference>
<dbReference type="InterPro" id="IPR036282">
    <property type="entry name" value="Glutathione-S-Trfase_C_sf"/>
</dbReference>
<dbReference type="InterPro" id="IPR010987">
    <property type="entry name" value="Glutathione-S-Trfase_C-like"/>
</dbReference>
<dbReference type="Pfam" id="PF13417">
    <property type="entry name" value="GST_N_3"/>
    <property type="match status" value="1"/>
</dbReference>
<dbReference type="GO" id="GO:0006749">
    <property type="term" value="P:glutathione metabolic process"/>
    <property type="evidence" value="ECO:0007669"/>
    <property type="project" value="TreeGrafter"/>
</dbReference>
<feature type="domain" description="GST C-terminal" evidence="3">
    <location>
        <begin position="56"/>
        <end position="184"/>
    </location>
</feature>
<dbReference type="AlphaFoldDB" id="A0AAU9VB75"/>
<dbReference type="InterPro" id="IPR040079">
    <property type="entry name" value="Glutathione_S-Trfase"/>
</dbReference>
<gene>
    <name evidence="4" type="ORF">EEDITHA_LOCUS21550</name>
</gene>
<name>A0AAU9VB75_EUPED</name>
<organism evidence="4 5">
    <name type="scientific">Euphydryas editha</name>
    <name type="common">Edith's checkerspot</name>
    <dbReference type="NCBI Taxonomy" id="104508"/>
    <lineage>
        <taxon>Eukaryota</taxon>
        <taxon>Metazoa</taxon>
        <taxon>Ecdysozoa</taxon>
        <taxon>Arthropoda</taxon>
        <taxon>Hexapoda</taxon>
        <taxon>Insecta</taxon>
        <taxon>Pterygota</taxon>
        <taxon>Neoptera</taxon>
        <taxon>Endopterygota</taxon>
        <taxon>Lepidoptera</taxon>
        <taxon>Glossata</taxon>
        <taxon>Ditrysia</taxon>
        <taxon>Papilionoidea</taxon>
        <taxon>Nymphalidae</taxon>
        <taxon>Nymphalinae</taxon>
        <taxon>Euphydryas</taxon>
    </lineage>
</organism>
<sequence>MLVTVPSRSAFGPISKNPLHTVPMLEDNDLTIHDSHVILTYLTEKYGKDDSLYPKDIKKRAMVDQKLFLDTLIFYRIRAITTPAFFEGVRKPTEKQLKDLEEVYVFLEAFLSKTKFIADNNMTLADISILATVSAMRYIIPIDGTKYPKVQSWFNYMKNQSFYKKCTEPASIELGKLVKSRLDV</sequence>
<evidence type="ECO:0008006" key="6">
    <source>
        <dbReference type="Google" id="ProtNLM"/>
    </source>
</evidence>
<dbReference type="FunFam" id="1.20.1050.10:FF:000007">
    <property type="entry name" value="Glutathione S-transferase 1-1"/>
    <property type="match status" value="1"/>
</dbReference>
<proteinExistence type="predicted"/>
<dbReference type="InterPro" id="IPR004046">
    <property type="entry name" value="GST_C"/>
</dbReference>
<keyword evidence="5" id="KW-1185">Reference proteome</keyword>
<dbReference type="PANTHER" id="PTHR43969">
    <property type="entry name" value="GLUTATHIONE S TRANSFERASE D10, ISOFORM A-RELATED"/>
    <property type="match status" value="1"/>
</dbReference>
<dbReference type="Pfam" id="PF00043">
    <property type="entry name" value="GST_C"/>
    <property type="match status" value="1"/>
</dbReference>
<evidence type="ECO:0000313" key="5">
    <source>
        <dbReference type="Proteomes" id="UP001153954"/>
    </source>
</evidence>
<feature type="domain" description="GST N-terminal" evidence="2">
    <location>
        <begin position="1"/>
        <end position="50"/>
    </location>
</feature>
<dbReference type="InterPro" id="IPR036249">
    <property type="entry name" value="Thioredoxin-like_sf"/>
</dbReference>
<dbReference type="EMBL" id="CAKOGL010000030">
    <property type="protein sequence ID" value="CAH2107523.1"/>
    <property type="molecule type" value="Genomic_DNA"/>
</dbReference>